<organism evidence="1 2">
    <name type="scientific">Gimesia panareensis</name>
    <dbReference type="NCBI Taxonomy" id="2527978"/>
    <lineage>
        <taxon>Bacteria</taxon>
        <taxon>Pseudomonadati</taxon>
        <taxon>Planctomycetota</taxon>
        <taxon>Planctomycetia</taxon>
        <taxon>Planctomycetales</taxon>
        <taxon>Planctomycetaceae</taxon>
        <taxon>Gimesia</taxon>
    </lineage>
</organism>
<dbReference type="AlphaFoldDB" id="A0A517Q9R5"/>
<proteinExistence type="predicted"/>
<evidence type="ECO:0000313" key="2">
    <source>
        <dbReference type="Proteomes" id="UP000315647"/>
    </source>
</evidence>
<protein>
    <submittedName>
        <fullName evidence="1">Uncharacterized protein</fullName>
    </submittedName>
</protein>
<keyword evidence="2" id="KW-1185">Reference proteome</keyword>
<reference evidence="1 2" key="1">
    <citation type="submission" date="2019-03" db="EMBL/GenBank/DDBJ databases">
        <title>Deep-cultivation of Planctomycetes and their phenomic and genomic characterization uncovers novel biology.</title>
        <authorList>
            <person name="Wiegand S."/>
            <person name="Jogler M."/>
            <person name="Boedeker C."/>
            <person name="Pinto D."/>
            <person name="Vollmers J."/>
            <person name="Rivas-Marin E."/>
            <person name="Kohn T."/>
            <person name="Peeters S.H."/>
            <person name="Heuer A."/>
            <person name="Rast P."/>
            <person name="Oberbeckmann S."/>
            <person name="Bunk B."/>
            <person name="Jeske O."/>
            <person name="Meyerdierks A."/>
            <person name="Storesund J.E."/>
            <person name="Kallscheuer N."/>
            <person name="Luecker S."/>
            <person name="Lage O.M."/>
            <person name="Pohl T."/>
            <person name="Merkel B.J."/>
            <person name="Hornburger P."/>
            <person name="Mueller R.-W."/>
            <person name="Bruemmer F."/>
            <person name="Labrenz M."/>
            <person name="Spormann A.M."/>
            <person name="Op den Camp H."/>
            <person name="Overmann J."/>
            <person name="Amann R."/>
            <person name="Jetten M.S.M."/>
            <person name="Mascher T."/>
            <person name="Medema M.H."/>
            <person name="Devos D.P."/>
            <person name="Kaster A.-K."/>
            <person name="Ovreas L."/>
            <person name="Rohde M."/>
            <person name="Galperin M.Y."/>
            <person name="Jogler C."/>
        </authorList>
    </citation>
    <scope>NUCLEOTIDE SEQUENCE [LARGE SCALE GENOMIC DNA]</scope>
    <source>
        <strain evidence="1 2">Enr10</strain>
    </source>
</reference>
<sequence>MGGYLHCCTTAYTPDPKEALESLQAAQLEKYDLTTLIKTSLAEYQEAFDATPENDEYGLHDYYKGVLEDIKIAASQPLPTDFQGRLDLVRGLCDSGEGVGNILDVRGIASKDNELFAAKPLSPDDLLEKFGSNKLLSADADFHAGKANECLGRGESICFPLYASADADEPVEWCFVGVTVD</sequence>
<gene>
    <name evidence="1" type="ORF">Enr10x_36870</name>
</gene>
<dbReference type="EMBL" id="CP037421">
    <property type="protein sequence ID" value="QDT28345.1"/>
    <property type="molecule type" value="Genomic_DNA"/>
</dbReference>
<accession>A0A517Q9R5</accession>
<dbReference type="Proteomes" id="UP000315647">
    <property type="component" value="Chromosome"/>
</dbReference>
<evidence type="ECO:0000313" key="1">
    <source>
        <dbReference type="EMBL" id="QDT28345.1"/>
    </source>
</evidence>
<name>A0A517Q9R5_9PLAN</name>